<keyword evidence="8" id="KW-1185">Reference proteome</keyword>
<evidence type="ECO:0000313" key="8">
    <source>
        <dbReference type="Proteomes" id="UP000006764"/>
    </source>
</evidence>
<evidence type="ECO:0000256" key="5">
    <source>
        <dbReference type="ARBA" id="ARBA00022691"/>
    </source>
</evidence>
<dbReference type="Proteomes" id="UP000006764">
    <property type="component" value="Chromosome"/>
</dbReference>
<protein>
    <recommendedName>
        <fullName evidence="2">protein-glutamate O-methyltransferase</fullName>
        <ecNumber evidence="2">2.1.1.80</ecNumber>
    </recommendedName>
</protein>
<dbReference type="Gene3D" id="1.10.155.10">
    <property type="entry name" value="Chemotaxis receptor methyltransferase CheR, N-terminal domain"/>
    <property type="match status" value="1"/>
</dbReference>
<accession>A0A0B4XUS0</accession>
<feature type="domain" description="CheR-type methyltransferase" evidence="6">
    <location>
        <begin position="12"/>
        <end position="293"/>
    </location>
</feature>
<comment type="catalytic activity">
    <reaction evidence="1">
        <text>L-glutamyl-[protein] + S-adenosyl-L-methionine = [protein]-L-glutamate 5-O-methyl ester + S-adenosyl-L-homocysteine</text>
        <dbReference type="Rhea" id="RHEA:24452"/>
        <dbReference type="Rhea" id="RHEA-COMP:10208"/>
        <dbReference type="Rhea" id="RHEA-COMP:10311"/>
        <dbReference type="ChEBI" id="CHEBI:29973"/>
        <dbReference type="ChEBI" id="CHEBI:57856"/>
        <dbReference type="ChEBI" id="CHEBI:59789"/>
        <dbReference type="ChEBI" id="CHEBI:82795"/>
        <dbReference type="EC" id="2.1.1.80"/>
    </reaction>
</comment>
<dbReference type="GO" id="GO:0008983">
    <property type="term" value="F:protein-glutamate O-methyltransferase activity"/>
    <property type="evidence" value="ECO:0007669"/>
    <property type="project" value="UniProtKB-EC"/>
</dbReference>
<evidence type="ECO:0000313" key="7">
    <source>
        <dbReference type="EMBL" id="AJD49997.1"/>
    </source>
</evidence>
<dbReference type="EMBL" id="CP004387">
    <property type="protein sequence ID" value="AJD49997.1"/>
    <property type="molecule type" value="Genomic_DNA"/>
</dbReference>
<gene>
    <name evidence="7" type="ORF">S7S_17925</name>
</gene>
<dbReference type="PANTHER" id="PTHR24422:SF19">
    <property type="entry name" value="CHEMOTAXIS PROTEIN METHYLTRANSFERASE"/>
    <property type="match status" value="1"/>
</dbReference>
<dbReference type="RefSeq" id="WP_008734653.1">
    <property type="nucleotide sequence ID" value="NZ_CP004387.1"/>
</dbReference>
<dbReference type="SMART" id="SM00138">
    <property type="entry name" value="MeTrc"/>
    <property type="match status" value="1"/>
</dbReference>
<name>A0A0B4XUS0_9GAMM</name>
<dbReference type="Pfam" id="PF03705">
    <property type="entry name" value="CheR_N"/>
    <property type="match status" value="1"/>
</dbReference>
<dbReference type="InterPro" id="IPR029063">
    <property type="entry name" value="SAM-dependent_MTases_sf"/>
</dbReference>
<dbReference type="InterPro" id="IPR036804">
    <property type="entry name" value="CheR_N_sf"/>
</dbReference>
<dbReference type="KEGG" id="apac:S7S_17925"/>
<keyword evidence="3 7" id="KW-0489">Methyltransferase</keyword>
<dbReference type="EC" id="2.1.1.80" evidence="2"/>
<dbReference type="PANTHER" id="PTHR24422">
    <property type="entry name" value="CHEMOTAXIS PROTEIN METHYLTRANSFERASE"/>
    <property type="match status" value="1"/>
</dbReference>
<organism evidence="7 8">
    <name type="scientific">Isoalcanivorax pacificus W11-5</name>
    <dbReference type="NCBI Taxonomy" id="391936"/>
    <lineage>
        <taxon>Bacteria</taxon>
        <taxon>Pseudomonadati</taxon>
        <taxon>Pseudomonadota</taxon>
        <taxon>Gammaproteobacteria</taxon>
        <taxon>Oceanospirillales</taxon>
        <taxon>Alcanivoracaceae</taxon>
        <taxon>Isoalcanivorax</taxon>
    </lineage>
</organism>
<evidence type="ECO:0000259" key="6">
    <source>
        <dbReference type="PROSITE" id="PS50123"/>
    </source>
</evidence>
<dbReference type="OrthoDB" id="9816309at2"/>
<dbReference type="SUPFAM" id="SSF47757">
    <property type="entry name" value="Chemotaxis receptor methyltransferase CheR, N-terminal domain"/>
    <property type="match status" value="1"/>
</dbReference>
<dbReference type="AlphaFoldDB" id="A0A0B4XUS0"/>
<evidence type="ECO:0000256" key="4">
    <source>
        <dbReference type="ARBA" id="ARBA00022679"/>
    </source>
</evidence>
<reference evidence="7 8" key="1">
    <citation type="journal article" date="2012" name="J. Bacteriol.">
        <title>Genome sequence of an alkane-degrading bacterium, Alcanivorax pacificus type strain W11-5, isolated from deep sea sediment.</title>
        <authorList>
            <person name="Lai Q."/>
            <person name="Shao Z."/>
        </authorList>
    </citation>
    <scope>NUCLEOTIDE SEQUENCE [LARGE SCALE GENOMIC DNA]</scope>
    <source>
        <strain evidence="7 8">W11-5</strain>
    </source>
</reference>
<keyword evidence="4 7" id="KW-0808">Transferase</keyword>
<dbReference type="InterPro" id="IPR022641">
    <property type="entry name" value="CheR_N"/>
</dbReference>
<dbReference type="InterPro" id="IPR050903">
    <property type="entry name" value="Bact_Chemotaxis_MeTrfase"/>
</dbReference>
<dbReference type="PRINTS" id="PR00996">
    <property type="entry name" value="CHERMTFRASE"/>
</dbReference>
<dbReference type="Gene3D" id="3.40.50.150">
    <property type="entry name" value="Vaccinia Virus protein VP39"/>
    <property type="match status" value="1"/>
</dbReference>
<proteinExistence type="predicted"/>
<evidence type="ECO:0000256" key="2">
    <source>
        <dbReference type="ARBA" id="ARBA00012534"/>
    </source>
</evidence>
<dbReference type="InterPro" id="IPR000780">
    <property type="entry name" value="CheR_MeTrfase"/>
</dbReference>
<evidence type="ECO:0000256" key="3">
    <source>
        <dbReference type="ARBA" id="ARBA00022603"/>
    </source>
</evidence>
<dbReference type="STRING" id="391936.S7S_17925"/>
<evidence type="ECO:0000256" key="1">
    <source>
        <dbReference type="ARBA" id="ARBA00001541"/>
    </source>
</evidence>
<dbReference type="PROSITE" id="PS50123">
    <property type="entry name" value="CHER"/>
    <property type="match status" value="1"/>
</dbReference>
<keyword evidence="5" id="KW-0949">S-adenosyl-L-methionine</keyword>
<dbReference type="Pfam" id="PF01739">
    <property type="entry name" value="CheR"/>
    <property type="match status" value="1"/>
</dbReference>
<dbReference type="GO" id="GO:0032259">
    <property type="term" value="P:methylation"/>
    <property type="evidence" value="ECO:0007669"/>
    <property type="project" value="UniProtKB-KW"/>
</dbReference>
<dbReference type="InterPro" id="IPR022642">
    <property type="entry name" value="CheR_C"/>
</dbReference>
<sequence length="293" mass="34124">MIPSYAVTDSWSIRTTPSMSSEHFELWQALLEERTGMTLSPERKVFLESSLSVRMRELGLEDYERYYEQLVAGSTQAKAMEWSVLVDRLTVQETSFFRHPGSFALVEEFVQRFIDERPPKSSLDVWSVGCSTGEEPYSLAMLISEQFQARKSSDYYGITATDISLPTLGKARKGVYSARKVERIDPQLRERYFEKLNEREYQVVSTLRDRICFARLNVLDLQQAPIRDMDIIFCQNMLIYFRRWRKRQIVTRLAERLAPGGILVLGAGEITDWHHPDLERVHFADALAFRRCK</sequence>
<dbReference type="HOGENOM" id="CLU_025854_0_0_6"/>
<dbReference type="SUPFAM" id="SSF53335">
    <property type="entry name" value="S-adenosyl-L-methionine-dependent methyltransferases"/>
    <property type="match status" value="1"/>
</dbReference>